<feature type="compositionally biased region" description="Basic and acidic residues" evidence="1">
    <location>
        <begin position="70"/>
        <end position="84"/>
    </location>
</feature>
<dbReference type="InterPro" id="IPR036691">
    <property type="entry name" value="Endo/exonu/phosph_ase_sf"/>
</dbReference>
<feature type="compositionally biased region" description="Polar residues" evidence="1">
    <location>
        <begin position="59"/>
        <end position="69"/>
    </location>
</feature>
<dbReference type="PANTHER" id="PTHR36688">
    <property type="entry name" value="ENDO/EXONUCLEASE/PHOSPHATASE DOMAIN-CONTAINING PROTEIN"/>
    <property type="match status" value="1"/>
</dbReference>
<evidence type="ECO:0000313" key="3">
    <source>
        <dbReference type="EMBL" id="CAG5102780.1"/>
    </source>
</evidence>
<dbReference type="Pfam" id="PF14529">
    <property type="entry name" value="Exo_endo_phos_2"/>
    <property type="match status" value="1"/>
</dbReference>
<evidence type="ECO:0000259" key="2">
    <source>
        <dbReference type="Pfam" id="PF14529"/>
    </source>
</evidence>
<evidence type="ECO:0000313" key="4">
    <source>
        <dbReference type="Proteomes" id="UP000786811"/>
    </source>
</evidence>
<reference evidence="3" key="1">
    <citation type="submission" date="2021-04" db="EMBL/GenBank/DDBJ databases">
        <authorList>
            <person name="Chebbi M.A.C M."/>
        </authorList>
    </citation>
    <scope>NUCLEOTIDE SEQUENCE</scope>
</reference>
<dbReference type="InterPro" id="IPR005135">
    <property type="entry name" value="Endo/exonuclease/phosphatase"/>
</dbReference>
<comment type="caution">
    <text evidence="3">The sequence shown here is derived from an EMBL/GenBank/DDBJ whole genome shotgun (WGS) entry which is preliminary data.</text>
</comment>
<dbReference type="PANTHER" id="PTHR36688:SF2">
    <property type="entry name" value="ENDONUCLEASE_EXONUCLEASE_PHOSPHATASE DOMAIN-CONTAINING PROTEIN"/>
    <property type="match status" value="1"/>
</dbReference>
<accession>A0A8J2HIX0</accession>
<feature type="compositionally biased region" description="Low complexity" evidence="1">
    <location>
        <begin position="384"/>
        <end position="400"/>
    </location>
</feature>
<feature type="non-terminal residue" evidence="3">
    <location>
        <position position="1"/>
    </location>
</feature>
<dbReference type="EMBL" id="CAJNRD030001123">
    <property type="protein sequence ID" value="CAG5102780.1"/>
    <property type="molecule type" value="Genomic_DNA"/>
</dbReference>
<dbReference type="OrthoDB" id="7699855at2759"/>
<gene>
    <name evidence="3" type="ORF">HICCMSTLAB_LOCUS11180</name>
</gene>
<evidence type="ECO:0000256" key="1">
    <source>
        <dbReference type="SAM" id="MobiDB-lite"/>
    </source>
</evidence>
<feature type="region of interest" description="Disordered" evidence="1">
    <location>
        <begin position="59"/>
        <end position="94"/>
    </location>
</feature>
<feature type="domain" description="Endonuclease/exonuclease/phosphatase" evidence="2">
    <location>
        <begin position="492"/>
        <end position="605"/>
    </location>
</feature>
<feature type="region of interest" description="Disordered" evidence="1">
    <location>
        <begin position="371"/>
        <end position="400"/>
    </location>
</feature>
<keyword evidence="4" id="KW-1185">Reference proteome</keyword>
<dbReference type="SUPFAM" id="SSF56219">
    <property type="entry name" value="DNase I-like"/>
    <property type="match status" value="1"/>
</dbReference>
<protein>
    <recommendedName>
        <fullName evidence="2">Endonuclease/exonuclease/phosphatase domain-containing protein</fullName>
    </recommendedName>
</protein>
<feature type="compositionally biased region" description="Polar residues" evidence="1">
    <location>
        <begin position="371"/>
        <end position="383"/>
    </location>
</feature>
<name>A0A8J2HIX0_COTCN</name>
<feature type="region of interest" description="Disordered" evidence="1">
    <location>
        <begin position="666"/>
        <end position="699"/>
    </location>
</feature>
<dbReference type="Proteomes" id="UP000786811">
    <property type="component" value="Unassembled WGS sequence"/>
</dbReference>
<dbReference type="InterPro" id="IPR052560">
    <property type="entry name" value="RdDP_mobile_element"/>
</dbReference>
<sequence length="1560" mass="177516">MNNKLSTENYEQEKAIESEQAVQNLLDTMNTNGNDQNTYYNFTYDESMDIGNTIEIQTQPSLHTNTNNEINHKRQRENAKDDHNPKKKSLSPPLAQATFPTDNIYLEDNKGPYELIIEQDPDSTIRAPTHYLSLYKTITEILKKNNEIKNLKNTRQADFKNRGLIAYIPTHKMVCHGIIKDIPLDFPMEDLKEGLNSIVEVISLTRCQRAVLENQEKKYVPSKSVKINFAGQIRPNKVIYIYTSPVKRGTNYLRFNHSAKECKDSPNCNHCGNSRENHPDPTTCPLIESPPKCINCKGDHRPSLPIQNPSTHLGDQTRHFQTTNRSFTAALRHQKPQKLTAQTNSDQYRNNQQFQQERNSKFHTKIYTNSTLTNHSQENLYSHTNSPKSISNSSSTSTPITSTKLVASLPNLTPVQKNPGQQPELISQNLIVNLLNQITNVLTIISDKLAPQLEEIGVKEQITTIQQSCNLLNTALSPGDNRPTEEFNAITINIYKHPTFTLLKTHLSNIIDSINANNNPIILGGDFNSHHTAWGCNNDCLSGSNVVDFSFQNNLIILNDGSPTRNVNFDENKSAIYLTLVSDSIATLCSWKVAEDAMGSDHYPILLSINVNPEHNTFKHRFNLKNINWDDFQDHLENKEEMSSNLPDAIATYDKLNSTITQAIESQNLPKGQSNNQQQNNNKPTKSKPRKHTPAPWWTQKCAHTKSTKRGQKAGWKSFCESFSRQTPPQEATRRNKWIPLRTSRRGPWDWPRTDDLTIECEDENLYTAFNSLQASVDRIHRYLKIRNLNLSPTKTQVIIFTNKNINTISNNNLYIKINNVKIYPSTTVTLLGIQLDNKLSFNHTLNTSSLVLRNFWTSSKLLESLIRSQLEYGCHIFNTSNHTQIDKLNKIQNAGMRFAIGARISTPINSLTAEIGLTPIKLRFDELTNRYILKAFSLENLIITQELDKLSDILSKKKRSPNIQYQFPLLKAFKKLKNFESIIHTHRLPTAYQYPYTIRLYTPKIDITSGTNFKTIANKTVPKKSDITNIITNINNAVKRERIGVTDNYYVKRSNIHILKLKMGRRGRPAAVETKKIIEAILPRSKEIIISKSGNIIEKTNDIWKTISAKLKNVISPLSLYSYVTDNSFEIRSKLYELEGILPDMSQNSIDTTAEDSINLSHASDSRSHIFLSKEVFQALIIVKTRKRPTGRNKKIETYKAFKPGVWEDVINDLLVDSTKITSGLNFETHFITADESSGTFKAGIRFLTYQVTSLNDLHLLSDYIIRFIFLTAHCACGSKVDGVMTNDDTNKKFVEIICNITKGNGKCGKRWLRNEKREQTLKDMGAKTVHLYRAEKAAEKMKEGDIEPPTLPSSPVLQTARSQHRKKQFIDPNPIKALQKMKYGDAAFIVRNIGLGPFYVHYWSRHQLSIYRDYHGIIGFDQVQFPVAQMISEIQTVNRITDWLIEWIKTGAPSPKEIVIDGGRAIITAAVQAFTNCSTINDYANACYGSDLPSCYIRIDNAHFIKTYVDLLKDVPRQVATFYKAVSQCEKDGNLRNGDETETEKAKNYLMTLITDDN</sequence>
<dbReference type="Gene3D" id="3.60.10.10">
    <property type="entry name" value="Endonuclease/exonuclease/phosphatase"/>
    <property type="match status" value="1"/>
</dbReference>
<organism evidence="3 4">
    <name type="scientific">Cotesia congregata</name>
    <name type="common">Parasitoid wasp</name>
    <name type="synonym">Apanteles congregatus</name>
    <dbReference type="NCBI Taxonomy" id="51543"/>
    <lineage>
        <taxon>Eukaryota</taxon>
        <taxon>Metazoa</taxon>
        <taxon>Ecdysozoa</taxon>
        <taxon>Arthropoda</taxon>
        <taxon>Hexapoda</taxon>
        <taxon>Insecta</taxon>
        <taxon>Pterygota</taxon>
        <taxon>Neoptera</taxon>
        <taxon>Endopterygota</taxon>
        <taxon>Hymenoptera</taxon>
        <taxon>Apocrita</taxon>
        <taxon>Ichneumonoidea</taxon>
        <taxon>Braconidae</taxon>
        <taxon>Microgastrinae</taxon>
        <taxon>Cotesia</taxon>
    </lineage>
</organism>
<proteinExistence type="predicted"/>
<dbReference type="GO" id="GO:0003824">
    <property type="term" value="F:catalytic activity"/>
    <property type="evidence" value="ECO:0007669"/>
    <property type="project" value="InterPro"/>
</dbReference>